<accession>A0A7N6AXH1</accession>
<organism evidence="5 6">
    <name type="scientific">Anabas testudineus</name>
    <name type="common">Climbing perch</name>
    <name type="synonym">Anthias testudineus</name>
    <dbReference type="NCBI Taxonomy" id="64144"/>
    <lineage>
        <taxon>Eukaryota</taxon>
        <taxon>Metazoa</taxon>
        <taxon>Chordata</taxon>
        <taxon>Craniata</taxon>
        <taxon>Vertebrata</taxon>
        <taxon>Euteleostomi</taxon>
        <taxon>Actinopterygii</taxon>
        <taxon>Neopterygii</taxon>
        <taxon>Teleostei</taxon>
        <taxon>Neoteleostei</taxon>
        <taxon>Acanthomorphata</taxon>
        <taxon>Anabantaria</taxon>
        <taxon>Anabantiformes</taxon>
        <taxon>Anabantoidei</taxon>
        <taxon>Anabantidae</taxon>
        <taxon>Anabas</taxon>
    </lineage>
</organism>
<dbReference type="PROSITE" id="PS50088">
    <property type="entry name" value="ANK_REPEAT"/>
    <property type="match status" value="6"/>
</dbReference>
<dbReference type="PANTHER" id="PTHR24201:SF16">
    <property type="entry name" value="ANKYRIN-1-LIKE-RELATED"/>
    <property type="match status" value="1"/>
</dbReference>
<feature type="compositionally biased region" description="Basic and acidic residues" evidence="4">
    <location>
        <begin position="562"/>
        <end position="582"/>
    </location>
</feature>
<evidence type="ECO:0000256" key="2">
    <source>
        <dbReference type="ARBA" id="ARBA00023043"/>
    </source>
</evidence>
<reference evidence="5" key="2">
    <citation type="submission" date="2025-08" db="UniProtKB">
        <authorList>
            <consortium name="Ensembl"/>
        </authorList>
    </citation>
    <scope>IDENTIFICATION</scope>
</reference>
<dbReference type="SUPFAM" id="SSF48403">
    <property type="entry name" value="Ankyrin repeat"/>
    <property type="match status" value="1"/>
</dbReference>
<feature type="repeat" description="ANK" evidence="3">
    <location>
        <begin position="175"/>
        <end position="207"/>
    </location>
</feature>
<dbReference type="Ensembl" id="ENSATET00000062743.2">
    <property type="protein sequence ID" value="ENSATEP00000054438.1"/>
    <property type="gene ID" value="ENSATEG00000011880.3"/>
</dbReference>
<keyword evidence="1" id="KW-0677">Repeat</keyword>
<keyword evidence="6" id="KW-1185">Reference proteome</keyword>
<reference evidence="5" key="3">
    <citation type="submission" date="2025-09" db="UniProtKB">
        <authorList>
            <consortium name="Ensembl"/>
        </authorList>
    </citation>
    <scope>IDENTIFICATION</scope>
</reference>
<dbReference type="Pfam" id="PF12796">
    <property type="entry name" value="Ank_2"/>
    <property type="match status" value="3"/>
</dbReference>
<sequence>MSQQEADEVLALSERLLIASHKGQAENVVQLINKGAKVAVTKYGRSPLHLAAYKGYIEVVHILLKAGCNLDIQDDGEQTALHRAAMVGNSDVISALIQEGCALDRQDKDGNTALHEVSWHGFSQCVKLLVKAGANIHAKNKAGNTALHLACQNGHAQSSKILLLGGSRPDSKNHGGNTCLHVAARYNHVAIIRILLGAFCSVSEKNLAGDTPLHVAAALNHKKTVRLLLELGADSHICNNAGETALDQAREHNNPSVALLLTKAPQVQSFVRGRSVMKRRDKLKAQGRAQSVPRDEMLPCKPFLSDPLCCRETRNSEFFDKRKGKLQGTCTHASTAPHNFKAYQLYTLYRGQDGKIMQAPLNGCRCEPLINKLENKLEATKEVMKTEIHTIQDQMNSKIGQLDRKNKHQIWALDKKTVERVFAEKRECLQRIEQRAVHERLEAERRQVSLVSELKSWCLSKLQNMEAAFPEDPAVTCILDHVHHISFEYSTDGDKAHKSEVISPTDVKKLLSSVQVVRPKERSVICGDTQRKKEDLQDVDMEYGASRSRRSGLRASSLSPATERRCSSRAEAGVRDQELGKERQRHHKKHSQGRPKSRGATWGRPLEALGDPPCKPTFAKERVDSNALEVTQYFFEAVSMQMERWYERKVQEARWQADQKAQADRATLIERIAYLEDELRMLRTDREDDC</sequence>
<name>A0A7N6AXH1_ANATE</name>
<feature type="repeat" description="ANK" evidence="3">
    <location>
        <begin position="142"/>
        <end position="174"/>
    </location>
</feature>
<feature type="compositionally biased region" description="Basic residues" evidence="4">
    <location>
        <begin position="583"/>
        <end position="597"/>
    </location>
</feature>
<dbReference type="PANTHER" id="PTHR24201">
    <property type="entry name" value="ANK_REP_REGION DOMAIN-CONTAINING PROTEIN"/>
    <property type="match status" value="1"/>
</dbReference>
<feature type="repeat" description="ANK" evidence="3">
    <location>
        <begin position="109"/>
        <end position="141"/>
    </location>
</feature>
<proteinExistence type="predicted"/>
<evidence type="ECO:0000256" key="1">
    <source>
        <dbReference type="ARBA" id="ARBA00022737"/>
    </source>
</evidence>
<dbReference type="PROSITE" id="PS50297">
    <property type="entry name" value="ANK_REP_REGION"/>
    <property type="match status" value="6"/>
</dbReference>
<dbReference type="Proteomes" id="UP000265040">
    <property type="component" value="Chromosome 24"/>
</dbReference>
<reference evidence="5" key="1">
    <citation type="submission" date="2021-04" db="EMBL/GenBank/DDBJ databases">
        <authorList>
            <consortium name="Wellcome Sanger Institute Data Sharing"/>
        </authorList>
    </citation>
    <scope>NUCLEOTIDE SEQUENCE [LARGE SCALE GENOMIC DNA]</scope>
</reference>
<dbReference type="PRINTS" id="PR01415">
    <property type="entry name" value="ANKYRIN"/>
</dbReference>
<evidence type="ECO:0000313" key="6">
    <source>
        <dbReference type="Proteomes" id="UP000265040"/>
    </source>
</evidence>
<dbReference type="SMART" id="SM00248">
    <property type="entry name" value="ANK"/>
    <property type="match status" value="8"/>
</dbReference>
<feature type="repeat" description="ANK" evidence="3">
    <location>
        <begin position="208"/>
        <end position="240"/>
    </location>
</feature>
<dbReference type="Pfam" id="PF00023">
    <property type="entry name" value="Ank"/>
    <property type="match status" value="1"/>
</dbReference>
<dbReference type="InterPro" id="IPR036770">
    <property type="entry name" value="Ankyrin_rpt-contain_sf"/>
</dbReference>
<dbReference type="Gene3D" id="1.25.40.20">
    <property type="entry name" value="Ankyrin repeat-containing domain"/>
    <property type="match status" value="3"/>
</dbReference>
<dbReference type="GeneTree" id="ENSGT00940000155887"/>
<evidence type="ECO:0000313" key="5">
    <source>
        <dbReference type="Ensembl" id="ENSATEP00000054438.1"/>
    </source>
</evidence>
<feature type="repeat" description="ANK" evidence="3">
    <location>
        <begin position="43"/>
        <end position="75"/>
    </location>
</feature>
<dbReference type="AlphaFoldDB" id="A0A7N6AXH1"/>
<feature type="repeat" description="ANK" evidence="3">
    <location>
        <begin position="76"/>
        <end position="108"/>
    </location>
</feature>
<keyword evidence="2 3" id="KW-0040">ANK repeat</keyword>
<evidence type="ECO:0000256" key="3">
    <source>
        <dbReference type="PROSITE-ProRule" id="PRU00023"/>
    </source>
</evidence>
<dbReference type="InterPro" id="IPR050776">
    <property type="entry name" value="Ank_Repeat/CDKN_Inhibitor"/>
</dbReference>
<protein>
    <submittedName>
        <fullName evidence="5">Ankyrin repeat domain 6</fullName>
    </submittedName>
</protein>
<evidence type="ECO:0000256" key="4">
    <source>
        <dbReference type="SAM" id="MobiDB-lite"/>
    </source>
</evidence>
<feature type="region of interest" description="Disordered" evidence="4">
    <location>
        <begin position="536"/>
        <end position="617"/>
    </location>
</feature>
<dbReference type="InterPro" id="IPR002110">
    <property type="entry name" value="Ankyrin_rpt"/>
</dbReference>